<dbReference type="GO" id="GO:0097351">
    <property type="term" value="F:toxin sequestering activity"/>
    <property type="evidence" value="ECO:0007669"/>
    <property type="project" value="InterPro"/>
</dbReference>
<dbReference type="EMBL" id="AMAH01000218">
    <property type="protein sequence ID" value="EJX49128.1"/>
    <property type="molecule type" value="Genomic_DNA"/>
</dbReference>
<feature type="domain" description="SpoVT-AbrB" evidence="1">
    <location>
        <begin position="16"/>
        <end position="65"/>
    </location>
</feature>
<gene>
    <name evidence="2" type="ORF">HMPREF1378_02663</name>
</gene>
<dbReference type="SUPFAM" id="SSF89447">
    <property type="entry name" value="AbrB/MazE/MraZ-like"/>
    <property type="match status" value="1"/>
</dbReference>
<organism evidence="2 3">
    <name type="scientific">Enterococcus faecium R496</name>
    <dbReference type="NCBI Taxonomy" id="1134836"/>
    <lineage>
        <taxon>Bacteria</taxon>
        <taxon>Bacillati</taxon>
        <taxon>Bacillota</taxon>
        <taxon>Bacilli</taxon>
        <taxon>Lactobacillales</taxon>
        <taxon>Enterococcaceae</taxon>
        <taxon>Enterococcus</taxon>
    </lineage>
</organism>
<dbReference type="SMART" id="SM00966">
    <property type="entry name" value="SpoVT_AbrB"/>
    <property type="match status" value="1"/>
</dbReference>
<reference evidence="2 3" key="1">
    <citation type="submission" date="2012-04" db="EMBL/GenBank/DDBJ databases">
        <authorList>
            <person name="Weinstock G."/>
            <person name="Sodergren E."/>
            <person name="Lobos E.A."/>
            <person name="Fulton L."/>
            <person name="Fulton R."/>
            <person name="Courtney L."/>
            <person name="Fronick C."/>
            <person name="O'Laughlin M."/>
            <person name="Godfrey J."/>
            <person name="Wilson R.M."/>
            <person name="Miner T."/>
            <person name="Farmer C."/>
            <person name="Delehaunty K."/>
            <person name="Cordes M."/>
            <person name="Minx P."/>
            <person name="Tomlinson C."/>
            <person name="Chen J."/>
            <person name="Wollam A."/>
            <person name="Pepin K.H."/>
            <person name="Bhonagiri V."/>
            <person name="Zhang X."/>
            <person name="Suruliraj S."/>
            <person name="Warren W."/>
            <person name="Mitreva M."/>
            <person name="Mardis E.R."/>
            <person name="Wilson R.K."/>
        </authorList>
    </citation>
    <scope>NUCLEOTIDE SEQUENCE [LARGE SCALE GENOMIC DNA]</scope>
    <source>
        <strain evidence="2 3">R496</strain>
    </source>
</reference>
<dbReference type="GO" id="GO:0003677">
    <property type="term" value="F:DNA binding"/>
    <property type="evidence" value="ECO:0007669"/>
    <property type="project" value="InterPro"/>
</dbReference>
<dbReference type="PANTHER" id="PTHR40516:SF1">
    <property type="entry name" value="ANTITOXIN CHPS-RELATED"/>
    <property type="match status" value="1"/>
</dbReference>
<name>A0AAV3GSK9_ENTFC</name>
<evidence type="ECO:0000259" key="1">
    <source>
        <dbReference type="SMART" id="SM00966"/>
    </source>
</evidence>
<comment type="caution">
    <text evidence="2">The sequence shown here is derived from an EMBL/GenBank/DDBJ whole genome shotgun (WGS) entry which is preliminary data.</text>
</comment>
<sequence length="96" mass="11264">MYIQKEVSTMEMLPIKKWGNSNGLRLPKYIMEYLGIHTEDKVKIIQEEVNGQKRLIIEAANIENELTIEQLFENYTDERNHVTIQNLGEAVGNEKW</sequence>
<dbReference type="AlphaFoldDB" id="A0AAV3GSK9"/>
<accession>A0AAV3GSK9</accession>
<dbReference type="InterPro" id="IPR039052">
    <property type="entry name" value="Antitox_PemI-like"/>
</dbReference>
<evidence type="ECO:0000313" key="2">
    <source>
        <dbReference type="EMBL" id="EJX49128.1"/>
    </source>
</evidence>
<protein>
    <submittedName>
        <fullName evidence="2">SpoVT/AbrB-like protein</fullName>
    </submittedName>
</protein>
<dbReference type="InterPro" id="IPR037914">
    <property type="entry name" value="SpoVT-AbrB_sf"/>
</dbReference>
<dbReference type="PANTHER" id="PTHR40516">
    <property type="entry name" value="ANTITOXIN CHPS-RELATED"/>
    <property type="match status" value="1"/>
</dbReference>
<dbReference type="Proteomes" id="UP000006402">
    <property type="component" value="Unassembled WGS sequence"/>
</dbReference>
<evidence type="ECO:0000313" key="3">
    <source>
        <dbReference type="Proteomes" id="UP000006402"/>
    </source>
</evidence>
<proteinExistence type="predicted"/>
<dbReference type="Gene3D" id="2.10.260.10">
    <property type="match status" value="1"/>
</dbReference>
<dbReference type="InterPro" id="IPR007159">
    <property type="entry name" value="SpoVT-AbrB_dom"/>
</dbReference>